<proteinExistence type="predicted"/>
<protein>
    <submittedName>
        <fullName evidence="1">Uncharacterized protein</fullName>
    </submittedName>
</protein>
<dbReference type="Proteomes" id="UP001196413">
    <property type="component" value="Unassembled WGS sequence"/>
</dbReference>
<evidence type="ECO:0000313" key="2">
    <source>
        <dbReference type="Proteomes" id="UP001196413"/>
    </source>
</evidence>
<dbReference type="EMBL" id="JAHQIW010007341">
    <property type="protein sequence ID" value="KAJ1373723.1"/>
    <property type="molecule type" value="Genomic_DNA"/>
</dbReference>
<gene>
    <name evidence="1" type="ORF">KIN20_036213</name>
</gene>
<comment type="caution">
    <text evidence="1">The sequence shown here is derived from an EMBL/GenBank/DDBJ whole genome shotgun (WGS) entry which is preliminary data.</text>
</comment>
<keyword evidence="2" id="KW-1185">Reference proteome</keyword>
<reference evidence="1" key="1">
    <citation type="submission" date="2021-06" db="EMBL/GenBank/DDBJ databases">
        <title>Parelaphostrongylus tenuis whole genome reference sequence.</title>
        <authorList>
            <person name="Garwood T.J."/>
            <person name="Larsen P.A."/>
            <person name="Fountain-Jones N.M."/>
            <person name="Garbe J.R."/>
            <person name="Macchietto M.G."/>
            <person name="Kania S.A."/>
            <person name="Gerhold R.W."/>
            <person name="Richards J.E."/>
            <person name="Wolf T.M."/>
        </authorList>
    </citation>
    <scope>NUCLEOTIDE SEQUENCE</scope>
    <source>
        <strain evidence="1">MNPRO001-30</strain>
        <tissue evidence="1">Meninges</tissue>
    </source>
</reference>
<name>A0AAD5RC99_PARTN</name>
<organism evidence="1 2">
    <name type="scientific">Parelaphostrongylus tenuis</name>
    <name type="common">Meningeal worm</name>
    <dbReference type="NCBI Taxonomy" id="148309"/>
    <lineage>
        <taxon>Eukaryota</taxon>
        <taxon>Metazoa</taxon>
        <taxon>Ecdysozoa</taxon>
        <taxon>Nematoda</taxon>
        <taxon>Chromadorea</taxon>
        <taxon>Rhabditida</taxon>
        <taxon>Rhabditina</taxon>
        <taxon>Rhabditomorpha</taxon>
        <taxon>Strongyloidea</taxon>
        <taxon>Metastrongylidae</taxon>
        <taxon>Parelaphostrongylus</taxon>
    </lineage>
</organism>
<dbReference type="AlphaFoldDB" id="A0AAD5RC99"/>
<accession>A0AAD5RC99</accession>
<evidence type="ECO:0000313" key="1">
    <source>
        <dbReference type="EMBL" id="KAJ1373723.1"/>
    </source>
</evidence>
<sequence length="82" mass="9138">MAMVEVRSNDVVKTLNVRDIERDKAILELPALTDGKYMRIGLSKIVKVVEGDGGKCTPFVVADVTKALFTLTSRVYSRKSHR</sequence>